<comment type="caution">
    <text evidence="1">The sequence shown here is derived from an EMBL/GenBank/DDBJ whole genome shotgun (WGS) entry which is preliminary data.</text>
</comment>
<reference evidence="1 2" key="1">
    <citation type="journal article" date="2018" name="Sci. Rep.">
        <title>Genomic signatures of local adaptation to the degree of environmental predictability in rotifers.</title>
        <authorList>
            <person name="Franch-Gras L."/>
            <person name="Hahn C."/>
            <person name="Garcia-Roger E.M."/>
            <person name="Carmona M.J."/>
            <person name="Serra M."/>
            <person name="Gomez A."/>
        </authorList>
    </citation>
    <scope>NUCLEOTIDE SEQUENCE [LARGE SCALE GENOMIC DNA]</scope>
    <source>
        <strain evidence="1">HYR1</strain>
    </source>
</reference>
<evidence type="ECO:0000313" key="1">
    <source>
        <dbReference type="EMBL" id="RNA25333.1"/>
    </source>
</evidence>
<keyword evidence="2" id="KW-1185">Reference proteome</keyword>
<dbReference type="Proteomes" id="UP000276133">
    <property type="component" value="Unassembled WGS sequence"/>
</dbReference>
<organism evidence="1 2">
    <name type="scientific">Brachionus plicatilis</name>
    <name type="common">Marine rotifer</name>
    <name type="synonym">Brachionus muelleri</name>
    <dbReference type="NCBI Taxonomy" id="10195"/>
    <lineage>
        <taxon>Eukaryota</taxon>
        <taxon>Metazoa</taxon>
        <taxon>Spiralia</taxon>
        <taxon>Gnathifera</taxon>
        <taxon>Rotifera</taxon>
        <taxon>Eurotatoria</taxon>
        <taxon>Monogononta</taxon>
        <taxon>Pseudotrocha</taxon>
        <taxon>Ploima</taxon>
        <taxon>Brachionidae</taxon>
        <taxon>Brachionus</taxon>
    </lineage>
</organism>
<dbReference type="EMBL" id="REGN01002939">
    <property type="protein sequence ID" value="RNA25333.1"/>
    <property type="molecule type" value="Genomic_DNA"/>
</dbReference>
<dbReference type="AlphaFoldDB" id="A0A3M7RP47"/>
<gene>
    <name evidence="1" type="ORF">BpHYR1_025041</name>
</gene>
<protein>
    <submittedName>
        <fullName evidence="1">Uncharacterized protein</fullName>
    </submittedName>
</protein>
<proteinExistence type="predicted"/>
<evidence type="ECO:0000313" key="2">
    <source>
        <dbReference type="Proteomes" id="UP000276133"/>
    </source>
</evidence>
<name>A0A3M7RP47_BRAPC</name>
<accession>A0A3M7RP47</accession>
<sequence length="59" mass="6463">MGLRGMIGESKTSIHRSKTGKLQAFKKSALNKLLILLKYKIIGQCSVPYGNSLVSARKV</sequence>